<evidence type="ECO:0000256" key="6">
    <source>
        <dbReference type="SAM" id="Phobius"/>
    </source>
</evidence>
<dbReference type="InterPro" id="IPR050189">
    <property type="entry name" value="MFS_Efflux_Transporters"/>
</dbReference>
<dbReference type="EMBL" id="JBHSPU010000015">
    <property type="protein sequence ID" value="MFC5914915.1"/>
    <property type="molecule type" value="Genomic_DNA"/>
</dbReference>
<keyword evidence="4 6" id="KW-1133">Transmembrane helix</keyword>
<keyword evidence="2" id="KW-1003">Cell membrane</keyword>
<dbReference type="InterPro" id="IPR036259">
    <property type="entry name" value="MFS_trans_sf"/>
</dbReference>
<reference evidence="9" key="1">
    <citation type="journal article" date="2019" name="Int. J. Syst. Evol. Microbiol.">
        <title>The Global Catalogue of Microorganisms (GCM) 10K type strain sequencing project: providing services to taxonomists for standard genome sequencing and annotation.</title>
        <authorList>
            <consortium name="The Broad Institute Genomics Platform"/>
            <consortium name="The Broad Institute Genome Sequencing Center for Infectious Disease"/>
            <person name="Wu L."/>
            <person name="Ma J."/>
        </authorList>
    </citation>
    <scope>NUCLEOTIDE SEQUENCE [LARGE SCALE GENOMIC DNA]</scope>
    <source>
        <strain evidence="9">JCM 4147</strain>
    </source>
</reference>
<evidence type="ECO:0000313" key="9">
    <source>
        <dbReference type="Proteomes" id="UP001596200"/>
    </source>
</evidence>
<dbReference type="InterPro" id="IPR020846">
    <property type="entry name" value="MFS_dom"/>
</dbReference>
<dbReference type="Proteomes" id="UP001596200">
    <property type="component" value="Unassembled WGS sequence"/>
</dbReference>
<evidence type="ECO:0000256" key="1">
    <source>
        <dbReference type="ARBA" id="ARBA00004651"/>
    </source>
</evidence>
<dbReference type="RefSeq" id="WP_344514433.1">
    <property type="nucleotide sequence ID" value="NZ_BAAATU010000030.1"/>
</dbReference>
<name>A0ABW1GJA0_9ACTN</name>
<feature type="transmembrane region" description="Helical" evidence="6">
    <location>
        <begin position="44"/>
        <end position="66"/>
    </location>
</feature>
<keyword evidence="9" id="KW-1185">Reference proteome</keyword>
<organism evidence="8 9">
    <name type="scientific">Streptomyces pulveraceus</name>
    <dbReference type="NCBI Taxonomy" id="68258"/>
    <lineage>
        <taxon>Bacteria</taxon>
        <taxon>Bacillati</taxon>
        <taxon>Actinomycetota</taxon>
        <taxon>Actinomycetes</taxon>
        <taxon>Kitasatosporales</taxon>
        <taxon>Streptomycetaceae</taxon>
        <taxon>Streptomyces</taxon>
    </lineage>
</organism>
<evidence type="ECO:0000259" key="7">
    <source>
        <dbReference type="PROSITE" id="PS50850"/>
    </source>
</evidence>
<evidence type="ECO:0000256" key="5">
    <source>
        <dbReference type="ARBA" id="ARBA00023136"/>
    </source>
</evidence>
<feature type="transmembrane region" description="Helical" evidence="6">
    <location>
        <begin position="160"/>
        <end position="182"/>
    </location>
</feature>
<dbReference type="PROSITE" id="PS50850">
    <property type="entry name" value="MFS"/>
    <property type="match status" value="1"/>
</dbReference>
<evidence type="ECO:0000256" key="2">
    <source>
        <dbReference type="ARBA" id="ARBA00022475"/>
    </source>
</evidence>
<evidence type="ECO:0000256" key="3">
    <source>
        <dbReference type="ARBA" id="ARBA00022692"/>
    </source>
</evidence>
<dbReference type="Pfam" id="PF07690">
    <property type="entry name" value="MFS_1"/>
    <property type="match status" value="1"/>
</dbReference>
<accession>A0ABW1GJA0</accession>
<dbReference type="PANTHER" id="PTHR43124:SF3">
    <property type="entry name" value="CHLORAMPHENICOL EFFLUX PUMP RV0191"/>
    <property type="match status" value="1"/>
</dbReference>
<feature type="domain" description="Major facilitator superfamily (MFS) profile" evidence="7">
    <location>
        <begin position="7"/>
        <end position="380"/>
    </location>
</feature>
<dbReference type="CDD" id="cd17324">
    <property type="entry name" value="MFS_NepI_like"/>
    <property type="match status" value="1"/>
</dbReference>
<evidence type="ECO:0000256" key="4">
    <source>
        <dbReference type="ARBA" id="ARBA00022989"/>
    </source>
</evidence>
<feature type="transmembrane region" description="Helical" evidence="6">
    <location>
        <begin position="102"/>
        <end position="123"/>
    </location>
</feature>
<gene>
    <name evidence="8" type="ORF">ACFP1B_16030</name>
</gene>
<dbReference type="PANTHER" id="PTHR43124">
    <property type="entry name" value="PURINE EFFLUX PUMP PBUE"/>
    <property type="match status" value="1"/>
</dbReference>
<feature type="transmembrane region" description="Helical" evidence="6">
    <location>
        <begin position="357"/>
        <end position="379"/>
    </location>
</feature>
<feature type="transmembrane region" description="Helical" evidence="6">
    <location>
        <begin position="135"/>
        <end position="154"/>
    </location>
</feature>
<keyword evidence="3 6" id="KW-0812">Transmembrane</keyword>
<feature type="transmembrane region" description="Helical" evidence="6">
    <location>
        <begin position="203"/>
        <end position="225"/>
    </location>
</feature>
<dbReference type="InterPro" id="IPR011701">
    <property type="entry name" value="MFS"/>
</dbReference>
<protein>
    <submittedName>
        <fullName evidence="8">MFS transporter</fullName>
    </submittedName>
</protein>
<feature type="transmembrane region" description="Helical" evidence="6">
    <location>
        <begin position="237"/>
        <end position="258"/>
    </location>
</feature>
<comment type="subcellular location">
    <subcellularLocation>
        <location evidence="1">Cell membrane</location>
        <topology evidence="1">Multi-pass membrane protein</topology>
    </subcellularLocation>
</comment>
<dbReference type="Gene3D" id="1.20.1250.20">
    <property type="entry name" value="MFS general substrate transporter like domains"/>
    <property type="match status" value="1"/>
</dbReference>
<sequence>MRKTSLTVLVLALGVFGIITTEMGMVGVLPQVSAELGVTPSAAGWLVGVFALVIAVSGPFTTLLASGVDRKKVLAAAIAVFALSNAVYALTTQYEVMLAFRVVPALFHPVFFAVALATAARLVPAKDATRATTTVFAGVTVGFAFGVPLTSYLAEHLSLASAFWFGALVNLIAFLGILRFVPSMPVGQRLSYGAQLNVLRRPRMWLTITSVVLVFAAMFSVYGYFAEYLGQVTHMDGTWVSAMLMAFGIVMILGNFAFGSLLRRSLVGTAVAYPVLCLAVYVLLYAVGPLLAPMVLAVLIWGAVHSGGLVVSQSWLGRDASDAPEFGNSLFISFSNLGITLGTAVGGWVLAECGARQLAWVGSGFALAAVMVMGLRLRLRLPLPLPLERGGEGRGAEGAAALGVTGDADVAGVADVAGDAGVESVRRGGQ</sequence>
<proteinExistence type="predicted"/>
<keyword evidence="5 6" id="KW-0472">Membrane</keyword>
<feature type="transmembrane region" description="Helical" evidence="6">
    <location>
        <begin position="329"/>
        <end position="351"/>
    </location>
</feature>
<evidence type="ECO:0000313" key="8">
    <source>
        <dbReference type="EMBL" id="MFC5914915.1"/>
    </source>
</evidence>
<feature type="transmembrane region" description="Helical" evidence="6">
    <location>
        <begin position="73"/>
        <end position="90"/>
    </location>
</feature>
<comment type="caution">
    <text evidence="8">The sequence shown here is derived from an EMBL/GenBank/DDBJ whole genome shotgun (WGS) entry which is preliminary data.</text>
</comment>
<dbReference type="SUPFAM" id="SSF103473">
    <property type="entry name" value="MFS general substrate transporter"/>
    <property type="match status" value="1"/>
</dbReference>